<name>A0A836GYI2_LEIEN</name>
<keyword evidence="1" id="KW-0175">Coiled coil</keyword>
<dbReference type="KEGG" id="lenr:94172825"/>
<evidence type="ECO:0008006" key="5">
    <source>
        <dbReference type="Google" id="ProtNLM"/>
    </source>
</evidence>
<proteinExistence type="predicted"/>
<keyword evidence="4" id="KW-1185">Reference proteome</keyword>
<dbReference type="OrthoDB" id="265202at2759"/>
<evidence type="ECO:0000313" key="3">
    <source>
        <dbReference type="EMBL" id="KAG5482489.1"/>
    </source>
</evidence>
<feature type="compositionally biased region" description="Low complexity" evidence="2">
    <location>
        <begin position="155"/>
        <end position="176"/>
    </location>
</feature>
<reference evidence="3 4" key="1">
    <citation type="submission" date="2021-02" db="EMBL/GenBank/DDBJ databases">
        <title>Leishmania (Mundinia) enrietti genome sequencing and assembly.</title>
        <authorList>
            <person name="Almutairi H."/>
            <person name="Gatherer D."/>
        </authorList>
    </citation>
    <scope>NUCLEOTIDE SEQUENCE [LARGE SCALE GENOMIC DNA]</scope>
    <source>
        <strain evidence="3">CUR178</strain>
    </source>
</reference>
<dbReference type="Proteomes" id="UP000674179">
    <property type="component" value="Chromosome 16"/>
</dbReference>
<evidence type="ECO:0000256" key="2">
    <source>
        <dbReference type="SAM" id="MobiDB-lite"/>
    </source>
</evidence>
<dbReference type="GeneID" id="94172825"/>
<organism evidence="3 4">
    <name type="scientific">Leishmania enriettii</name>
    <dbReference type="NCBI Taxonomy" id="5663"/>
    <lineage>
        <taxon>Eukaryota</taxon>
        <taxon>Discoba</taxon>
        <taxon>Euglenozoa</taxon>
        <taxon>Kinetoplastea</taxon>
        <taxon>Metakinetoplastina</taxon>
        <taxon>Trypanosomatida</taxon>
        <taxon>Trypanosomatidae</taxon>
        <taxon>Leishmaniinae</taxon>
        <taxon>Leishmania</taxon>
    </lineage>
</organism>
<sequence length="498" mass="51643">MQSIAFSLTLSRLSWRGGAANALALPGVGAVSTCVWRRDLAGVRRCGPLHPRISFSTGMSCHLTPARELFGSWAAPTGVESTTDGKDSTRATCEDTAALEADASLTTAQVSALRREVQQLRQQVSDLKEALEDSQEAVKQLLIFSASQTQQSACRAAASAQESSPTATPATASAPSRNNREHLQGACYVVRTSEELTDALRGHGSEHASRTVLLDGKLFVLNPYAPVVVDRARVSILGNNATIIGQIAVRGRGALLSLSDAFLLELGGMQLRSATRGGGDGLLAAAAAAEAAAPLATNPTEGKEKNAAAILMPVVSATVGAGLHLNRCTLSSGRDGVYLGMGSHCTLNHVRIVNCIRGLYEGVGCRTLILSACTFQSNRYHIVLLGPNKSERAARMFHGASSADASAATAAAAASSSSSAIDAAGVGSSVTFTSAASVADVLARGITNDGPIAIQQTKAQVVLQHCPITDTYEDCWCDGVRLELSAQDATAGLSDPLF</sequence>
<accession>A0A836GYI2</accession>
<dbReference type="AlphaFoldDB" id="A0A836GYI2"/>
<dbReference type="RefSeq" id="XP_067694179.1">
    <property type="nucleotide sequence ID" value="XM_067837315.1"/>
</dbReference>
<feature type="region of interest" description="Disordered" evidence="2">
    <location>
        <begin position="155"/>
        <end position="178"/>
    </location>
</feature>
<feature type="coiled-coil region" evidence="1">
    <location>
        <begin position="103"/>
        <end position="137"/>
    </location>
</feature>
<evidence type="ECO:0000256" key="1">
    <source>
        <dbReference type="SAM" id="Coils"/>
    </source>
</evidence>
<comment type="caution">
    <text evidence="3">The sequence shown here is derived from an EMBL/GenBank/DDBJ whole genome shotgun (WGS) entry which is preliminary data.</text>
</comment>
<dbReference type="InterPro" id="IPR011050">
    <property type="entry name" value="Pectin_lyase_fold/virulence"/>
</dbReference>
<dbReference type="EMBL" id="JAFHKP010000016">
    <property type="protein sequence ID" value="KAG5482489.1"/>
    <property type="molecule type" value="Genomic_DNA"/>
</dbReference>
<gene>
    <name evidence="3" type="ORF">CUR178_05629</name>
</gene>
<protein>
    <recommendedName>
        <fullName evidence="5">Right handed beta helix domain-containing protein</fullName>
    </recommendedName>
</protein>
<evidence type="ECO:0000313" key="4">
    <source>
        <dbReference type="Proteomes" id="UP000674179"/>
    </source>
</evidence>
<dbReference type="SUPFAM" id="SSF51126">
    <property type="entry name" value="Pectin lyase-like"/>
    <property type="match status" value="1"/>
</dbReference>